<keyword evidence="3" id="KW-1185">Reference proteome</keyword>
<evidence type="ECO:0000313" key="3">
    <source>
        <dbReference type="Proteomes" id="UP001055057"/>
    </source>
</evidence>
<reference evidence="2" key="1">
    <citation type="journal article" date="2021" name="Front. Microbiol.">
        <title>Comprehensive Comparative Genomics and Phenotyping of Methylobacterium Species.</title>
        <authorList>
            <person name="Alessa O."/>
            <person name="Ogura Y."/>
            <person name="Fujitani Y."/>
            <person name="Takami H."/>
            <person name="Hayashi T."/>
            <person name="Sahin N."/>
            <person name="Tani A."/>
        </authorList>
    </citation>
    <scope>NUCLEOTIDE SEQUENCE</scope>
    <source>
        <strain evidence="2">DSM 23632</strain>
    </source>
</reference>
<dbReference type="Proteomes" id="UP001055057">
    <property type="component" value="Unassembled WGS sequence"/>
</dbReference>
<reference evidence="2" key="2">
    <citation type="submission" date="2021-08" db="EMBL/GenBank/DDBJ databases">
        <authorList>
            <person name="Tani A."/>
            <person name="Ola A."/>
            <person name="Ogura Y."/>
            <person name="Katsura K."/>
            <person name="Hayashi T."/>
        </authorList>
    </citation>
    <scope>NUCLEOTIDE SEQUENCE</scope>
    <source>
        <strain evidence="2">DSM 23632</strain>
    </source>
</reference>
<gene>
    <name evidence="2" type="ORF">MPOCJGCO_2348</name>
</gene>
<evidence type="ECO:0000256" key="1">
    <source>
        <dbReference type="SAM" id="MobiDB-lite"/>
    </source>
</evidence>
<feature type="region of interest" description="Disordered" evidence="1">
    <location>
        <begin position="1"/>
        <end position="30"/>
    </location>
</feature>
<feature type="region of interest" description="Disordered" evidence="1">
    <location>
        <begin position="42"/>
        <end position="61"/>
    </location>
</feature>
<proteinExistence type="predicted"/>
<accession>A0ABQ4U044</accession>
<sequence length="103" mass="10969">MMRIETVGRPGTVRVGRRTAPETGRHATADADTARALVVLPGGRVGGGEGDARQDRAPRTGGRPLAEFVAHLIVSADQSLRPSRIERTRAAAALYAETDRRLA</sequence>
<feature type="compositionally biased region" description="Basic and acidic residues" evidence="1">
    <location>
        <begin position="19"/>
        <end position="30"/>
    </location>
</feature>
<organism evidence="2 3">
    <name type="scientific">Methylobacterium trifolii</name>
    <dbReference type="NCBI Taxonomy" id="1003092"/>
    <lineage>
        <taxon>Bacteria</taxon>
        <taxon>Pseudomonadati</taxon>
        <taxon>Pseudomonadota</taxon>
        <taxon>Alphaproteobacteria</taxon>
        <taxon>Hyphomicrobiales</taxon>
        <taxon>Methylobacteriaceae</taxon>
        <taxon>Methylobacterium</taxon>
    </lineage>
</organism>
<dbReference type="EMBL" id="BPRB01000121">
    <property type="protein sequence ID" value="GJE60237.1"/>
    <property type="molecule type" value="Genomic_DNA"/>
</dbReference>
<dbReference type="RefSeq" id="WP_238182773.1">
    <property type="nucleotide sequence ID" value="NZ_BPRB01000121.1"/>
</dbReference>
<evidence type="ECO:0000313" key="2">
    <source>
        <dbReference type="EMBL" id="GJE60237.1"/>
    </source>
</evidence>
<name>A0ABQ4U044_9HYPH</name>
<comment type="caution">
    <text evidence="2">The sequence shown here is derived from an EMBL/GenBank/DDBJ whole genome shotgun (WGS) entry which is preliminary data.</text>
</comment>
<protein>
    <submittedName>
        <fullName evidence="2">Uncharacterized protein</fullName>
    </submittedName>
</protein>